<evidence type="ECO:0000313" key="4">
    <source>
        <dbReference type="Proteomes" id="UP001642483"/>
    </source>
</evidence>
<sequence>MSGTNATEKIIITRTEEEEELINDGKQMYESTTADFNTKELISVSNEDLENNFEEASTSAVKATESSSANNQVEESIDEASEHSMPLDVDTEPIVGINVPEETVNDVSEDIDRSVSSDSSLQTEADIVVRNHEVKVVRFVAFLLLSLIIIAILVAAVSILHYTFKAL</sequence>
<keyword evidence="2" id="KW-0472">Membrane</keyword>
<gene>
    <name evidence="3" type="ORF">CVLEPA_LOCUS28858</name>
</gene>
<evidence type="ECO:0000256" key="2">
    <source>
        <dbReference type="SAM" id="Phobius"/>
    </source>
</evidence>
<keyword evidence="2" id="KW-1133">Transmembrane helix</keyword>
<keyword evidence="4" id="KW-1185">Reference proteome</keyword>
<feature type="region of interest" description="Disordered" evidence="1">
    <location>
        <begin position="1"/>
        <end position="23"/>
    </location>
</feature>
<accession>A0ABP0GV45</accession>
<proteinExistence type="predicted"/>
<feature type="transmembrane region" description="Helical" evidence="2">
    <location>
        <begin position="139"/>
        <end position="164"/>
    </location>
</feature>
<comment type="caution">
    <text evidence="3">The sequence shown here is derived from an EMBL/GenBank/DDBJ whole genome shotgun (WGS) entry which is preliminary data.</text>
</comment>
<dbReference type="Proteomes" id="UP001642483">
    <property type="component" value="Unassembled WGS sequence"/>
</dbReference>
<evidence type="ECO:0000313" key="3">
    <source>
        <dbReference type="EMBL" id="CAK8695604.1"/>
    </source>
</evidence>
<feature type="region of interest" description="Disordered" evidence="1">
    <location>
        <begin position="47"/>
        <end position="85"/>
    </location>
</feature>
<evidence type="ECO:0000256" key="1">
    <source>
        <dbReference type="SAM" id="MobiDB-lite"/>
    </source>
</evidence>
<keyword evidence="2" id="KW-0812">Transmembrane</keyword>
<name>A0ABP0GV45_CLALP</name>
<feature type="compositionally biased region" description="Polar residues" evidence="1">
    <location>
        <begin position="54"/>
        <end position="74"/>
    </location>
</feature>
<organism evidence="3 4">
    <name type="scientific">Clavelina lepadiformis</name>
    <name type="common">Light-bulb sea squirt</name>
    <name type="synonym">Ascidia lepadiformis</name>
    <dbReference type="NCBI Taxonomy" id="159417"/>
    <lineage>
        <taxon>Eukaryota</taxon>
        <taxon>Metazoa</taxon>
        <taxon>Chordata</taxon>
        <taxon>Tunicata</taxon>
        <taxon>Ascidiacea</taxon>
        <taxon>Aplousobranchia</taxon>
        <taxon>Clavelinidae</taxon>
        <taxon>Clavelina</taxon>
    </lineage>
</organism>
<reference evidence="3 4" key="1">
    <citation type="submission" date="2024-02" db="EMBL/GenBank/DDBJ databases">
        <authorList>
            <person name="Daric V."/>
            <person name="Darras S."/>
        </authorList>
    </citation>
    <scope>NUCLEOTIDE SEQUENCE [LARGE SCALE GENOMIC DNA]</scope>
</reference>
<dbReference type="EMBL" id="CAWYQH010000152">
    <property type="protein sequence ID" value="CAK8695604.1"/>
    <property type="molecule type" value="Genomic_DNA"/>
</dbReference>
<protein>
    <submittedName>
        <fullName evidence="3">Uncharacterized protein</fullName>
    </submittedName>
</protein>